<sequence length="391" mass="44759">MGLVDRISQIRGETKVQVDEALLKYVRSNVLDAYDNIAGDTEKMRELCRMYTDKYFSENYTFIPDERIYELVYDTLFGLGAIEKHLKNPNVTDIYVLGTNITYIENGIKKKDPEGFISAEETRRVIDKIAALTHQTINTQQPHLDAELYDGSRALLVIPPESTVPVITIRKHTSRAKTLYELKSGLVNLTDEMIEYFKDAVKSRKNIIAVGQTGAGKTTFLNALTYFIQPAHVVAVLEDTREMQLPLDNVYYFKIRKGTEEVKPITWADILNNCLRANPDRIILTEIRTPEAAYEFLDTLNSGHRGSMTTIHASSVLLALQKLEMKVKEYKNMDDLVLRKLITDTVDILVFLDILENERGDIVGRVIREIAELNGLNSDRSYSLKYVYRYR</sequence>
<dbReference type="PANTHER" id="PTHR30486:SF6">
    <property type="entry name" value="TYPE IV PILUS RETRACTATION ATPASE PILT"/>
    <property type="match status" value="1"/>
</dbReference>
<dbReference type="Gene3D" id="3.30.450.380">
    <property type="match status" value="1"/>
</dbReference>
<dbReference type="Gene3D" id="3.40.50.300">
    <property type="entry name" value="P-loop containing nucleotide triphosphate hydrolases"/>
    <property type="match status" value="1"/>
</dbReference>
<dbReference type="PANTHER" id="PTHR30486">
    <property type="entry name" value="TWITCHING MOTILITY PROTEIN PILT"/>
    <property type="match status" value="1"/>
</dbReference>
<feature type="domain" description="Bacterial type II secretion system protein E" evidence="2">
    <location>
        <begin position="80"/>
        <end position="328"/>
    </location>
</feature>
<dbReference type="RefSeq" id="WP_307680963.1">
    <property type="nucleotide sequence ID" value="NZ_JAURUP010000006.1"/>
</dbReference>
<dbReference type="CDD" id="cd01130">
    <property type="entry name" value="VirB11-like_ATPase"/>
    <property type="match status" value="1"/>
</dbReference>
<reference evidence="3 4" key="1">
    <citation type="submission" date="2023-07" db="EMBL/GenBank/DDBJ databases">
        <title>Genomic Encyclopedia of Type Strains, Phase IV (KMG-IV): sequencing the most valuable type-strain genomes for metagenomic binning, comparative biology and taxonomic classification.</title>
        <authorList>
            <person name="Goeker M."/>
        </authorList>
    </citation>
    <scope>NUCLEOTIDE SEQUENCE [LARGE SCALE GENOMIC DNA]</scope>
    <source>
        <strain evidence="3 4">DSM 25963</strain>
    </source>
</reference>
<dbReference type="SUPFAM" id="SSF52540">
    <property type="entry name" value="P-loop containing nucleoside triphosphate hydrolases"/>
    <property type="match status" value="1"/>
</dbReference>
<evidence type="ECO:0000256" key="1">
    <source>
        <dbReference type="ARBA" id="ARBA00006611"/>
    </source>
</evidence>
<dbReference type="EMBL" id="JAURUP010000006">
    <property type="protein sequence ID" value="MDP9750350.1"/>
    <property type="molecule type" value="Genomic_DNA"/>
</dbReference>
<comment type="caution">
    <text evidence="3">The sequence shown here is derived from an EMBL/GenBank/DDBJ whole genome shotgun (WGS) entry which is preliminary data.</text>
</comment>
<keyword evidence="4" id="KW-1185">Reference proteome</keyword>
<protein>
    <submittedName>
        <fullName evidence="3">Pilus assembly protein CpaF</fullName>
    </submittedName>
</protein>
<gene>
    <name evidence="3" type="ORF">J2S24_000818</name>
</gene>
<dbReference type="InterPro" id="IPR050921">
    <property type="entry name" value="T4SS_GSP_E_ATPase"/>
</dbReference>
<dbReference type="InterPro" id="IPR027417">
    <property type="entry name" value="P-loop_NTPase"/>
</dbReference>
<dbReference type="Pfam" id="PF00437">
    <property type="entry name" value="T2SSE"/>
    <property type="match status" value="1"/>
</dbReference>
<dbReference type="Proteomes" id="UP001223886">
    <property type="component" value="Unassembled WGS sequence"/>
</dbReference>
<organism evidence="3 4">
    <name type="scientific">Thermoanaerobacter pentosaceus</name>
    <dbReference type="NCBI Taxonomy" id="694059"/>
    <lineage>
        <taxon>Bacteria</taxon>
        <taxon>Bacillati</taxon>
        <taxon>Bacillota</taxon>
        <taxon>Clostridia</taxon>
        <taxon>Thermoanaerobacterales</taxon>
        <taxon>Thermoanaerobacteraceae</taxon>
        <taxon>Thermoanaerobacter</taxon>
    </lineage>
</organism>
<evidence type="ECO:0000259" key="2">
    <source>
        <dbReference type="Pfam" id="PF00437"/>
    </source>
</evidence>
<evidence type="ECO:0000313" key="3">
    <source>
        <dbReference type="EMBL" id="MDP9750350.1"/>
    </source>
</evidence>
<comment type="similarity">
    <text evidence="1">Belongs to the GSP E family.</text>
</comment>
<accession>A0ABT9M2R6</accession>
<name>A0ABT9M2R6_9THEO</name>
<proteinExistence type="inferred from homology"/>
<dbReference type="InterPro" id="IPR001482">
    <property type="entry name" value="T2SS/T4SS_dom"/>
</dbReference>
<evidence type="ECO:0000313" key="4">
    <source>
        <dbReference type="Proteomes" id="UP001223886"/>
    </source>
</evidence>